<protein>
    <submittedName>
        <fullName evidence="2">Uncharacterized protein</fullName>
    </submittedName>
</protein>
<evidence type="ECO:0000256" key="1">
    <source>
        <dbReference type="SAM" id="Phobius"/>
    </source>
</evidence>
<name>A0A081TXK2_BACFG</name>
<reference evidence="2" key="2">
    <citation type="submission" date="2014-07" db="EMBL/GenBank/DDBJ databases">
        <title>Genetics and epidemiology of antimicrobial resistance in B. fragilis group.</title>
        <authorList>
            <person name="Sydenham T.V."/>
            <person name="Hasman H."/>
            <person name="Kemp M."/>
            <person name="Justesen U.S."/>
        </authorList>
    </citation>
    <scope>NUCLEOTIDE SEQUENCE [LARGE SCALE GENOMIC DNA]</scope>
    <source>
        <strain evidence="2">DCMOUH0018B</strain>
    </source>
</reference>
<gene>
    <name evidence="3" type="ORF">EC80_013345</name>
    <name evidence="2" type="ORF">EE52_0200965</name>
</gene>
<sequence>MDNYIFLIALGLVFCSLAIVALVFLHCRKIVEKCNYYIAKGIREQDCLAKQLERTRIEKEMMEKVIKAELSEAVKSSMAGEKNDGCTTDCKRQISRIEITYFI</sequence>
<feature type="transmembrane region" description="Helical" evidence="1">
    <location>
        <begin position="6"/>
        <end position="25"/>
    </location>
</feature>
<dbReference type="GeneID" id="99671389"/>
<evidence type="ECO:0000313" key="2">
    <source>
        <dbReference type="EMBL" id="KFX76518.1"/>
    </source>
</evidence>
<dbReference type="EMBL" id="CP036546">
    <property type="protein sequence ID" value="QCQ45772.1"/>
    <property type="molecule type" value="Genomic_DNA"/>
</dbReference>
<keyword evidence="1" id="KW-0812">Transmembrane</keyword>
<dbReference type="PATRIC" id="fig|817.51.peg.2705"/>
<evidence type="ECO:0000313" key="3">
    <source>
        <dbReference type="EMBL" id="QCQ45772.1"/>
    </source>
</evidence>
<reference evidence="2" key="1">
    <citation type="book" date="2014" name="THE 24TH EUROPEAN CONGRESS OF CLINICAL MICROBIOLOGY AND INFECTIOUS DISEASES" publisher="ECCMID 2014" city="Barcelona, Spain">
        <title>Identification of resistance genes in three multidrug-resistant Bacteroides fragilis isolates by whole genome sequencing.</title>
        <editorList>
            <person name="Unknown"/>
            <person name="A."/>
        </editorList>
        <authorList>
            <person name="Sydenham T.V."/>
            <person name="Hasman H."/>
            <person name="Wang M."/>
            <person name="Soki J."/>
            <person name="Nagy E."/>
            <person name="Justesen U.S."/>
        </authorList>
    </citation>
    <scope>NUCLEOTIDE SEQUENCE</scope>
    <source>
        <strain evidence="2">DCMOUH0018B</strain>
        <strain evidence="3">DCMSKEJBY0001B</strain>
    </source>
</reference>
<evidence type="ECO:0000313" key="4">
    <source>
        <dbReference type="Proteomes" id="UP000036847"/>
    </source>
</evidence>
<reference evidence="3 4" key="3">
    <citation type="submission" date="2019-03" db="EMBL/GenBank/DDBJ databases">
        <title>Complete genome assembly of MDR B. fragilis.</title>
        <authorList>
            <person name="Sydenham T.V."/>
            <person name="Hasman H."/>
            <person name="Justesen U.S."/>
        </authorList>
    </citation>
    <scope>NUCLEOTIDE SEQUENCE [LARGE SCALE GENOMIC DNA]</scope>
    <source>
        <strain evidence="3 4">DCMSKEJBY0001B</strain>
    </source>
</reference>
<dbReference type="Proteomes" id="UP000036847">
    <property type="component" value="Chromosome"/>
</dbReference>
<accession>A0A081TXK2</accession>
<dbReference type="AlphaFoldDB" id="A0A081TXK2"/>
<organism evidence="2">
    <name type="scientific">Bacteroides fragilis</name>
    <dbReference type="NCBI Taxonomy" id="817"/>
    <lineage>
        <taxon>Bacteria</taxon>
        <taxon>Pseudomonadati</taxon>
        <taxon>Bacteroidota</taxon>
        <taxon>Bacteroidia</taxon>
        <taxon>Bacteroidales</taxon>
        <taxon>Bacteroidaceae</taxon>
        <taxon>Bacteroides</taxon>
    </lineage>
</organism>
<keyword evidence="1" id="KW-0472">Membrane</keyword>
<dbReference type="OrthoDB" id="1042831at2"/>
<proteinExistence type="predicted"/>
<dbReference type="EMBL" id="JMZZ02000032">
    <property type="protein sequence ID" value="KFX76518.1"/>
    <property type="molecule type" value="Genomic_DNA"/>
</dbReference>
<keyword evidence="1" id="KW-1133">Transmembrane helix</keyword>
<dbReference type="RefSeq" id="WP_032536399.1">
    <property type="nucleotide sequence ID" value="NZ_CAEUHN010000012.1"/>
</dbReference>